<accession>A0ABC9Q1R0</accession>
<dbReference type="Pfam" id="PF00389">
    <property type="entry name" value="2-Hacid_dh"/>
    <property type="match status" value="1"/>
</dbReference>
<dbReference type="InterPro" id="IPR006139">
    <property type="entry name" value="D-isomer_2_OHA_DH_cat_dom"/>
</dbReference>
<comment type="catalytic activity">
    <reaction evidence="7">
        <text>(R)-lactate + NAD(+) = pyruvate + NADH + H(+)</text>
        <dbReference type="Rhea" id="RHEA:16369"/>
        <dbReference type="ChEBI" id="CHEBI:15361"/>
        <dbReference type="ChEBI" id="CHEBI:15378"/>
        <dbReference type="ChEBI" id="CHEBI:16004"/>
        <dbReference type="ChEBI" id="CHEBI:57540"/>
        <dbReference type="ChEBI" id="CHEBI:57945"/>
        <dbReference type="EC" id="1.1.1.28"/>
    </reaction>
</comment>
<evidence type="ECO:0000256" key="5">
    <source>
        <dbReference type="ARBA" id="ARBA00023027"/>
    </source>
</evidence>
<name>A0ABC9Q1R0_STAA5</name>
<dbReference type="Pfam" id="PF02826">
    <property type="entry name" value="2-Hacid_dh_C"/>
    <property type="match status" value="1"/>
</dbReference>
<evidence type="ECO:0000256" key="3">
    <source>
        <dbReference type="ARBA" id="ARBA00014095"/>
    </source>
</evidence>
<evidence type="ECO:0000256" key="8">
    <source>
        <dbReference type="RuleBase" id="RU003719"/>
    </source>
</evidence>
<evidence type="ECO:0000256" key="4">
    <source>
        <dbReference type="ARBA" id="ARBA00023002"/>
    </source>
</evidence>
<dbReference type="CDD" id="cd12186">
    <property type="entry name" value="LDH"/>
    <property type="match status" value="1"/>
</dbReference>
<dbReference type="PANTHER" id="PTHR43026">
    <property type="entry name" value="2-HYDROXYACID DEHYDROGENASE HOMOLOG 1-RELATED"/>
    <property type="match status" value="1"/>
</dbReference>
<dbReference type="Gene3D" id="3.40.50.720">
    <property type="entry name" value="NAD(P)-binding Rossmann-like Domain"/>
    <property type="match status" value="2"/>
</dbReference>
<dbReference type="InterPro" id="IPR029753">
    <property type="entry name" value="D-isomer_DH_CS"/>
</dbReference>
<dbReference type="NCBIfam" id="NF009127">
    <property type="entry name" value="PRK12480.1"/>
    <property type="match status" value="1"/>
</dbReference>
<sequence>MILMYIIFNFTHLLFNLLKARFLIMTKIMFFGTRDYEKEMALNWGKKNNVEVTTSKELLSSVTVDQLKDYDGVTTMQFGKLENDVYPKLESYGIKQIAQRTAGFDMYDLDLAKKHNIVISNVPSYSPETIAEYSVSIALQLVRRFPDIERRVQAHDFTWQAEIMSKPVKNMTVAIIGTGRIGAATAKIYAGFGATITAYDAYPNKDLDFLTYKDSVKEAIKDADIISLHVPANKESYHLFDKAMFDHVKKGAILVNAARGAVINTPDLIAAVNDGTLLGAAIDTYENEAAYFTNDWTNKDIDDKTLLELIEHERILVTPHIAFFSDEAVQNLVEGGLNAALSVINTGTCETRLN</sequence>
<dbReference type="InterPro" id="IPR006140">
    <property type="entry name" value="D-isomer_DH_NAD-bd"/>
</dbReference>
<dbReference type="Proteomes" id="UP000003093">
    <property type="component" value="Unassembled WGS sequence"/>
</dbReference>
<dbReference type="AlphaFoldDB" id="A0ABC9Q1R0"/>
<keyword evidence="4 8" id="KW-0560">Oxidoreductase</keyword>
<feature type="domain" description="D-isomer specific 2-hydroxyacid dehydrogenase NAD-binding" evidence="10">
    <location>
        <begin position="136"/>
        <end position="322"/>
    </location>
</feature>
<evidence type="ECO:0000259" key="10">
    <source>
        <dbReference type="Pfam" id="PF02826"/>
    </source>
</evidence>
<keyword evidence="5" id="KW-0520">NAD</keyword>
<organism evidence="11 12">
    <name type="scientific">Staphylococcus aureus subsp. aureus DR10</name>
    <dbReference type="NCBI Taxonomy" id="1155079"/>
    <lineage>
        <taxon>Bacteria</taxon>
        <taxon>Bacillati</taxon>
        <taxon>Bacillota</taxon>
        <taxon>Bacilli</taxon>
        <taxon>Bacillales</taxon>
        <taxon>Staphylococcaceae</taxon>
        <taxon>Staphylococcus</taxon>
    </lineage>
</organism>
<evidence type="ECO:0000256" key="7">
    <source>
        <dbReference type="ARBA" id="ARBA00049040"/>
    </source>
</evidence>
<evidence type="ECO:0000256" key="1">
    <source>
        <dbReference type="ARBA" id="ARBA00005854"/>
    </source>
</evidence>
<dbReference type="InterPro" id="IPR029752">
    <property type="entry name" value="D-isomer_DH_CS1"/>
</dbReference>
<dbReference type="PROSITE" id="PS00671">
    <property type="entry name" value="D_2_HYDROXYACID_DH_3"/>
    <property type="match status" value="1"/>
</dbReference>
<dbReference type="InterPro" id="IPR036291">
    <property type="entry name" value="NAD(P)-bd_dom_sf"/>
</dbReference>
<comment type="similarity">
    <text evidence="1 8">Belongs to the D-isomer specific 2-hydroxyacid dehydrogenase family.</text>
</comment>
<evidence type="ECO:0000259" key="9">
    <source>
        <dbReference type="Pfam" id="PF00389"/>
    </source>
</evidence>
<dbReference type="EMBL" id="AIDT01000003">
    <property type="protein sequence ID" value="EIA14764.1"/>
    <property type="molecule type" value="Genomic_DNA"/>
</dbReference>
<feature type="domain" description="D-isomer specific 2-hydroxyacid dehydrogenase catalytic" evidence="9">
    <location>
        <begin position="44"/>
        <end position="354"/>
    </location>
</feature>
<dbReference type="EC" id="1.1.1.28" evidence="2"/>
<comment type="caution">
    <text evidence="11">The sequence shown here is derived from an EMBL/GenBank/DDBJ whole genome shotgun (WGS) entry which is preliminary data.</text>
</comment>
<dbReference type="GO" id="GO:0008720">
    <property type="term" value="F:D-lactate dehydrogenase (NAD+) activity"/>
    <property type="evidence" value="ECO:0007669"/>
    <property type="project" value="UniProtKB-EC"/>
</dbReference>
<gene>
    <name evidence="11" type="ORF">ST398NM02_2576</name>
</gene>
<dbReference type="InterPro" id="IPR058205">
    <property type="entry name" value="D-LDH-like"/>
</dbReference>
<evidence type="ECO:0000256" key="2">
    <source>
        <dbReference type="ARBA" id="ARBA00012969"/>
    </source>
</evidence>
<evidence type="ECO:0000256" key="6">
    <source>
        <dbReference type="ARBA" id="ARBA00030947"/>
    </source>
</evidence>
<protein>
    <recommendedName>
        <fullName evidence="3">D-lactate dehydrogenase</fullName>
        <ecNumber evidence="2">1.1.1.28</ecNumber>
    </recommendedName>
    <alternativeName>
        <fullName evidence="6">D-specific 2-hydroxyacid dehydrogenase</fullName>
    </alternativeName>
</protein>
<dbReference type="SUPFAM" id="SSF52283">
    <property type="entry name" value="Formate/glycerate dehydrogenase catalytic domain-like"/>
    <property type="match status" value="1"/>
</dbReference>
<dbReference type="PROSITE" id="PS00065">
    <property type="entry name" value="D_2_HYDROXYACID_DH_1"/>
    <property type="match status" value="1"/>
</dbReference>
<proteinExistence type="inferred from homology"/>
<dbReference type="SUPFAM" id="SSF51735">
    <property type="entry name" value="NAD(P)-binding Rossmann-fold domains"/>
    <property type="match status" value="1"/>
</dbReference>
<reference evidence="11 12" key="1">
    <citation type="journal article" date="2012" name="MBio">
        <title>Identification of a highly transmissible animal-independent Staphylococcus aureus ST398 clone with distinct genomic and cell adhesion properties.</title>
        <authorList>
            <person name="Uhlemann A.C."/>
            <person name="Porcella S.F."/>
            <person name="Trivedi S."/>
            <person name="Sullivan S.B."/>
            <person name="Hafer C."/>
            <person name="Kennedy A.D."/>
            <person name="Barbian K.D."/>
            <person name="McCarthy A.J."/>
            <person name="Street C."/>
            <person name="Hirschberg D.L."/>
            <person name="Lipkin W.I."/>
            <person name="Lindsay J.A."/>
            <person name="DeLeo F.R."/>
            <person name="Lowy F.D."/>
        </authorList>
    </citation>
    <scope>NUCLEOTIDE SEQUENCE [LARGE SCALE GENOMIC DNA]</scope>
    <source>
        <strain evidence="11 12">DR10</strain>
    </source>
</reference>
<evidence type="ECO:0000313" key="11">
    <source>
        <dbReference type="EMBL" id="EIA14764.1"/>
    </source>
</evidence>
<dbReference type="NCBIfam" id="NF006374">
    <property type="entry name" value="PRK08605.1"/>
    <property type="match status" value="1"/>
</dbReference>
<dbReference type="PROSITE" id="PS00670">
    <property type="entry name" value="D_2_HYDROXYACID_DH_2"/>
    <property type="match status" value="1"/>
</dbReference>
<dbReference type="PANTHER" id="PTHR43026:SF1">
    <property type="entry name" value="2-HYDROXYACID DEHYDROGENASE HOMOLOG 1-RELATED"/>
    <property type="match status" value="1"/>
</dbReference>
<evidence type="ECO:0000313" key="12">
    <source>
        <dbReference type="Proteomes" id="UP000003093"/>
    </source>
</evidence>